<feature type="domain" description="Sm" evidence="2">
    <location>
        <begin position="27"/>
        <end position="82"/>
    </location>
</feature>
<evidence type="ECO:0000313" key="4">
    <source>
        <dbReference type="Proteomes" id="UP000008141"/>
    </source>
</evidence>
<protein>
    <recommendedName>
        <fullName evidence="2">Sm domain-containing protein</fullName>
    </recommendedName>
</protein>
<evidence type="ECO:0000259" key="2">
    <source>
        <dbReference type="Pfam" id="PF01423"/>
    </source>
</evidence>
<proteinExistence type="predicted"/>
<dbReference type="PANTHER" id="PTHR10701">
    <property type="entry name" value="SMALL NUCLEAR RIBONUCLEOPROTEIN-ASSOCIATED PROTEIN B AND N"/>
    <property type="match status" value="1"/>
</dbReference>
<dbReference type="Pfam" id="PF01423">
    <property type="entry name" value="LSM"/>
    <property type="match status" value="1"/>
</dbReference>
<dbReference type="InterPro" id="IPR010920">
    <property type="entry name" value="LSM_dom_sf"/>
</dbReference>
<accession>E1Z4V6</accession>
<dbReference type="EMBL" id="GL433836">
    <property type="protein sequence ID" value="EFN59124.1"/>
    <property type="molecule type" value="Genomic_DNA"/>
</dbReference>
<dbReference type="InterPro" id="IPR050914">
    <property type="entry name" value="snRNP_SmB/NAA38-like"/>
</dbReference>
<dbReference type="GeneID" id="17358469"/>
<dbReference type="PANTHER" id="PTHR10701:SF5">
    <property type="entry name" value="N-ALPHA-ACETYLTRANSFERASE 38, NATC AUXILIARY SUBUNIT"/>
    <property type="match status" value="1"/>
</dbReference>
<feature type="region of interest" description="Disordered" evidence="1">
    <location>
        <begin position="1"/>
        <end position="23"/>
    </location>
</feature>
<dbReference type="InterPro" id="IPR001163">
    <property type="entry name" value="Sm_dom_euk/arc"/>
</dbReference>
<dbReference type="eggNOG" id="ENOG502S1RC">
    <property type="taxonomic scope" value="Eukaryota"/>
</dbReference>
<dbReference type="InterPro" id="IPR034110">
    <property type="entry name" value="LSMD1_Sm"/>
</dbReference>
<organism evidence="4">
    <name type="scientific">Chlorella variabilis</name>
    <name type="common">Green alga</name>
    <dbReference type="NCBI Taxonomy" id="554065"/>
    <lineage>
        <taxon>Eukaryota</taxon>
        <taxon>Viridiplantae</taxon>
        <taxon>Chlorophyta</taxon>
        <taxon>core chlorophytes</taxon>
        <taxon>Trebouxiophyceae</taxon>
        <taxon>Chlorellales</taxon>
        <taxon>Chlorellaceae</taxon>
        <taxon>Chlorella clade</taxon>
        <taxon>Chlorella</taxon>
    </lineage>
</organism>
<dbReference type="RefSeq" id="XP_005851226.1">
    <property type="nucleotide sequence ID" value="XM_005851164.1"/>
</dbReference>
<gene>
    <name evidence="3" type="ORF">CHLNCDRAFT_49967</name>
</gene>
<dbReference type="Gene3D" id="2.30.30.100">
    <property type="match status" value="1"/>
</dbReference>
<dbReference type="AlphaFoldDB" id="E1Z4V6"/>
<dbReference type="CDD" id="cd06168">
    <property type="entry name" value="LSMD1"/>
    <property type="match status" value="1"/>
</dbReference>
<reference evidence="3 4" key="1">
    <citation type="journal article" date="2010" name="Plant Cell">
        <title>The Chlorella variabilis NC64A genome reveals adaptation to photosymbiosis, coevolution with viruses, and cryptic sex.</title>
        <authorList>
            <person name="Blanc G."/>
            <person name="Duncan G."/>
            <person name="Agarkova I."/>
            <person name="Borodovsky M."/>
            <person name="Gurnon J."/>
            <person name="Kuo A."/>
            <person name="Lindquist E."/>
            <person name="Lucas S."/>
            <person name="Pangilinan J."/>
            <person name="Polle J."/>
            <person name="Salamov A."/>
            <person name="Terry A."/>
            <person name="Yamada T."/>
            <person name="Dunigan D.D."/>
            <person name="Grigoriev I.V."/>
            <person name="Claverie J.M."/>
            <person name="Van Etten J.L."/>
        </authorList>
    </citation>
    <scope>NUCLEOTIDE SEQUENCE [LARGE SCALE GENOMIC DNA]</scope>
    <source>
        <strain evidence="3 4">NC64A</strain>
    </source>
</reference>
<sequence>MPAADQNSAAAAGTEQQQRSPLAEQAAELLHKRCKIQVKDGRVLVGDFTCLDKEGNIILTNTYEHMQLGGQLHEKVMGQVLVPAAHRVSCEFQALPHDQALRGLLLQQQET</sequence>
<keyword evidence="4" id="KW-1185">Reference proteome</keyword>
<dbReference type="GO" id="GO:0031417">
    <property type="term" value="C:NatC complex"/>
    <property type="evidence" value="ECO:0007669"/>
    <property type="project" value="InterPro"/>
</dbReference>
<dbReference type="InParanoid" id="E1Z4V6"/>
<feature type="compositionally biased region" description="Polar residues" evidence="1">
    <location>
        <begin position="1"/>
        <end position="20"/>
    </location>
</feature>
<dbReference type="OrthoDB" id="368909at2759"/>
<evidence type="ECO:0000313" key="3">
    <source>
        <dbReference type="EMBL" id="EFN59124.1"/>
    </source>
</evidence>
<dbReference type="KEGG" id="cvr:CHLNCDRAFT_49967"/>
<dbReference type="SUPFAM" id="SSF50182">
    <property type="entry name" value="Sm-like ribonucleoproteins"/>
    <property type="match status" value="1"/>
</dbReference>
<dbReference type="Proteomes" id="UP000008141">
    <property type="component" value="Unassembled WGS sequence"/>
</dbReference>
<evidence type="ECO:0000256" key="1">
    <source>
        <dbReference type="SAM" id="MobiDB-lite"/>
    </source>
</evidence>
<name>E1Z4V6_CHLVA</name>
<dbReference type="FunCoup" id="E1Z4V6">
    <property type="interactions" value="247"/>
</dbReference>